<dbReference type="Pfam" id="PF00350">
    <property type="entry name" value="Dynamin_N"/>
    <property type="match status" value="1"/>
</dbReference>
<dbReference type="Proteomes" id="UP001139031">
    <property type="component" value="Unassembled WGS sequence"/>
</dbReference>
<evidence type="ECO:0000313" key="10">
    <source>
        <dbReference type="Proteomes" id="UP001139031"/>
    </source>
</evidence>
<name>A0ABS7U4W5_9BACT</name>
<dbReference type="PANTHER" id="PTHR10465:SF0">
    <property type="entry name" value="SARCALUMENIN"/>
    <property type="match status" value="1"/>
</dbReference>
<comment type="caution">
    <text evidence="9">The sequence shown here is derived from an EMBL/GenBank/DDBJ whole genome shotgun (WGS) entry which is preliminary data.</text>
</comment>
<evidence type="ECO:0000313" key="9">
    <source>
        <dbReference type="EMBL" id="MBZ5715461.1"/>
    </source>
</evidence>
<evidence type="ECO:0000256" key="2">
    <source>
        <dbReference type="ARBA" id="ARBA00022741"/>
    </source>
</evidence>
<keyword evidence="4" id="KW-0342">GTP-binding</keyword>
<dbReference type="Gene3D" id="3.40.50.300">
    <property type="entry name" value="P-loop containing nucleotide triphosphate hydrolases"/>
    <property type="match status" value="1"/>
</dbReference>
<dbReference type="PANTHER" id="PTHR10465">
    <property type="entry name" value="TRANSMEMBRANE GTPASE FZO1"/>
    <property type="match status" value="1"/>
</dbReference>
<keyword evidence="7" id="KW-1133">Transmembrane helix</keyword>
<accession>A0ABS7U4W5</accession>
<dbReference type="RefSeq" id="WP_224197202.1">
    <property type="nucleotide sequence ID" value="NZ_JAIRAU010000057.1"/>
</dbReference>
<gene>
    <name evidence="9" type="ORF">K7C98_40020</name>
</gene>
<dbReference type="InterPro" id="IPR027094">
    <property type="entry name" value="Mitofusin_fam"/>
</dbReference>
<dbReference type="SUPFAM" id="SSF52540">
    <property type="entry name" value="P-loop containing nucleoside triphosphate hydrolases"/>
    <property type="match status" value="1"/>
</dbReference>
<feature type="region of interest" description="Disordered" evidence="6">
    <location>
        <begin position="556"/>
        <end position="582"/>
    </location>
</feature>
<keyword evidence="3" id="KW-0378">Hydrolase</keyword>
<dbReference type="EMBL" id="JAIRAU010000057">
    <property type="protein sequence ID" value="MBZ5715461.1"/>
    <property type="molecule type" value="Genomic_DNA"/>
</dbReference>
<keyword evidence="10" id="KW-1185">Reference proteome</keyword>
<keyword evidence="7" id="KW-0812">Transmembrane</keyword>
<evidence type="ECO:0000256" key="4">
    <source>
        <dbReference type="ARBA" id="ARBA00023134"/>
    </source>
</evidence>
<organism evidence="9 10">
    <name type="scientific">Nannocystis pusilla</name>
    <dbReference type="NCBI Taxonomy" id="889268"/>
    <lineage>
        <taxon>Bacteria</taxon>
        <taxon>Pseudomonadati</taxon>
        <taxon>Myxococcota</taxon>
        <taxon>Polyangia</taxon>
        <taxon>Nannocystales</taxon>
        <taxon>Nannocystaceae</taxon>
        <taxon>Nannocystis</taxon>
    </lineage>
</organism>
<protein>
    <submittedName>
        <fullName evidence="9">Dynamin family protein</fullName>
    </submittedName>
</protein>
<evidence type="ECO:0000256" key="3">
    <source>
        <dbReference type="ARBA" id="ARBA00022801"/>
    </source>
</evidence>
<keyword evidence="5 7" id="KW-0472">Membrane</keyword>
<evidence type="ECO:0000259" key="8">
    <source>
        <dbReference type="Pfam" id="PF00350"/>
    </source>
</evidence>
<proteinExistence type="predicted"/>
<sequence>MTSSPTDPVPSALLHLAEGLRQAADQLGLPRLGAQVVQETTRRLTESRLRVLVLGEIKQGKSTLINALLGEALLPTGVTPTTGAVVQLVRGDALEHRLERPGGSEVLEPARFAELARGKSPIEGSLIVTTPSEQLPPELELIDTPGINDILRLRTLISRGELPRGDALLLVLDATQVLKRTELAFLRDALIAVGGLGDSGATLLLALNRVDLIPEAERPAVLSHIQAQLASMIPGPLEIFQTDARTAGKDPAKDTLGVREVLRLRERLKQLAGQTRTLSPPRARTYLLRSADLLAHHAATLARALRLEHAAVRAELAAVQKAFIEQRLDVEQQRATIATQRAEIVTRTREHLANFRGELEDAILKQLDRPDLRITAELLPTASQDALMHFVYGEAERLRLALEGLTREVLQTCGEQAQRRLAAAMLSLGLRGPVIHLRPPSVFVEAGTLAVGIAGTAVMYFGNIVTGLVMTVAAPLATMVLRERSVREVRAAARASVPSALATAFGDLESALVRAVDDHVATLEEILVLAHGQLGDQLQSLLQRVVDLDDHVALPEATPPVAAPTSDPAPQPVSSVSEARKTAAAELRALEPRLADLRAQIAAVPIAPEQAR</sequence>
<evidence type="ECO:0000256" key="5">
    <source>
        <dbReference type="ARBA" id="ARBA00023136"/>
    </source>
</evidence>
<evidence type="ECO:0000256" key="7">
    <source>
        <dbReference type="SAM" id="Phobius"/>
    </source>
</evidence>
<comment type="subcellular location">
    <subcellularLocation>
        <location evidence="1">Membrane</location>
    </subcellularLocation>
</comment>
<dbReference type="InterPro" id="IPR045063">
    <property type="entry name" value="Dynamin_N"/>
</dbReference>
<dbReference type="InterPro" id="IPR027417">
    <property type="entry name" value="P-loop_NTPase"/>
</dbReference>
<feature type="domain" description="Dynamin N-terminal" evidence="8">
    <location>
        <begin position="51"/>
        <end position="189"/>
    </location>
</feature>
<reference evidence="9" key="1">
    <citation type="submission" date="2021-08" db="EMBL/GenBank/DDBJ databases">
        <authorList>
            <person name="Stevens D.C."/>
        </authorList>
    </citation>
    <scope>NUCLEOTIDE SEQUENCE</scope>
    <source>
        <strain evidence="9">DSM 53165</strain>
    </source>
</reference>
<feature type="compositionally biased region" description="Pro residues" evidence="6">
    <location>
        <begin position="557"/>
        <end position="571"/>
    </location>
</feature>
<evidence type="ECO:0000256" key="6">
    <source>
        <dbReference type="SAM" id="MobiDB-lite"/>
    </source>
</evidence>
<evidence type="ECO:0000256" key="1">
    <source>
        <dbReference type="ARBA" id="ARBA00004370"/>
    </source>
</evidence>
<feature type="transmembrane region" description="Helical" evidence="7">
    <location>
        <begin position="458"/>
        <end position="481"/>
    </location>
</feature>
<keyword evidence="2" id="KW-0547">Nucleotide-binding</keyword>